<proteinExistence type="predicted"/>
<protein>
    <submittedName>
        <fullName evidence="3">XRE family transcriptional regulator</fullName>
    </submittedName>
</protein>
<evidence type="ECO:0000313" key="6">
    <source>
        <dbReference type="Proteomes" id="UP000283576"/>
    </source>
</evidence>
<dbReference type="Gene3D" id="1.10.260.40">
    <property type="entry name" value="lambda repressor-like DNA-binding domains"/>
    <property type="match status" value="1"/>
</dbReference>
<reference evidence="2 7" key="3">
    <citation type="submission" date="2019-07" db="EMBL/GenBank/DDBJ databases">
        <title>Whole genome shotgun sequence of Staphylococcus gallinarum NBRC 109767.</title>
        <authorList>
            <person name="Hosoyama A."/>
            <person name="Uohara A."/>
            <person name="Ohji S."/>
            <person name="Ichikawa N."/>
        </authorList>
    </citation>
    <scope>NUCLEOTIDE SEQUENCE [LARGE SCALE GENOMIC DNA]</scope>
    <source>
        <strain evidence="2 7">NBRC 109767</strain>
    </source>
</reference>
<evidence type="ECO:0000313" key="3">
    <source>
        <dbReference type="EMBL" id="RIL44553.1"/>
    </source>
</evidence>
<evidence type="ECO:0000313" key="2">
    <source>
        <dbReference type="EMBL" id="GEQ04903.1"/>
    </source>
</evidence>
<dbReference type="GO" id="GO:0003677">
    <property type="term" value="F:DNA binding"/>
    <property type="evidence" value="ECO:0007669"/>
    <property type="project" value="InterPro"/>
</dbReference>
<dbReference type="InterPro" id="IPR010982">
    <property type="entry name" value="Lambda_DNA-bd_dom_sf"/>
</dbReference>
<dbReference type="Proteomes" id="UP000255277">
    <property type="component" value="Unassembled WGS sequence"/>
</dbReference>
<dbReference type="EMBL" id="QXRZ01000001">
    <property type="protein sequence ID" value="RIL44553.1"/>
    <property type="molecule type" value="Genomic_DNA"/>
</dbReference>
<dbReference type="GeneID" id="93845437"/>
<dbReference type="EMBL" id="UHDK01000001">
    <property type="protein sequence ID" value="SUM32671.1"/>
    <property type="molecule type" value="Genomic_DNA"/>
</dbReference>
<dbReference type="RefSeq" id="WP_042738901.1">
    <property type="nucleotide sequence ID" value="NZ_BKAX01000003.1"/>
</dbReference>
<evidence type="ECO:0000313" key="4">
    <source>
        <dbReference type="EMBL" id="SUM32671.1"/>
    </source>
</evidence>
<keyword evidence="7" id="KW-1185">Reference proteome</keyword>
<gene>
    <name evidence="3" type="ORF">BUZ01_00855</name>
    <name evidence="4" type="ORF">NCTC12195_02119</name>
    <name evidence="2" type="ORF">SGA02_07310</name>
</gene>
<organism evidence="3 6">
    <name type="scientific">Staphylococcus gallinarum</name>
    <dbReference type="NCBI Taxonomy" id="1293"/>
    <lineage>
        <taxon>Bacteria</taxon>
        <taxon>Bacillati</taxon>
        <taxon>Bacillota</taxon>
        <taxon>Bacilli</taxon>
        <taxon>Bacillales</taxon>
        <taxon>Staphylococcaceae</taxon>
        <taxon>Staphylococcus</taxon>
    </lineage>
</organism>
<name>A0A0D0SSN9_STAGA</name>
<feature type="domain" description="HTH cro/C1-type" evidence="1">
    <location>
        <begin position="7"/>
        <end position="63"/>
    </location>
</feature>
<reference evidence="3 6" key="1">
    <citation type="journal article" date="2016" name="Front. Microbiol.">
        <title>Comprehensive Phylogenetic Analysis of Bovine Non-aureus Staphylococci Species Based on Whole-Genome Sequencing.</title>
        <authorList>
            <person name="Naushad S."/>
            <person name="Barkema H.W."/>
            <person name="Luby C."/>
            <person name="Condas L.A."/>
            <person name="Nobrega D.B."/>
            <person name="Carson D.A."/>
            <person name="De Buck J."/>
        </authorList>
    </citation>
    <scope>NUCLEOTIDE SEQUENCE [LARGE SCALE GENOMIC DNA]</scope>
    <source>
        <strain evidence="3 6">SNUC 1388</strain>
    </source>
</reference>
<evidence type="ECO:0000313" key="5">
    <source>
        <dbReference type="Proteomes" id="UP000255277"/>
    </source>
</evidence>
<reference evidence="4 5" key="2">
    <citation type="submission" date="2018-06" db="EMBL/GenBank/DDBJ databases">
        <authorList>
            <consortium name="Pathogen Informatics"/>
            <person name="Doyle S."/>
        </authorList>
    </citation>
    <scope>NUCLEOTIDE SEQUENCE [LARGE SCALE GENOMIC DNA]</scope>
    <source>
        <strain evidence="4 5">NCTC12195</strain>
    </source>
</reference>
<dbReference type="SUPFAM" id="SSF47413">
    <property type="entry name" value="lambda repressor-like DNA-binding domains"/>
    <property type="match status" value="1"/>
</dbReference>
<sequence length="64" mass="7210">MSLLSNREAIGLSIEELSNRLASLYNTKLSPEVIKQIETKKVKLGNEEVQILAEFFNTTTDDLI</sequence>
<evidence type="ECO:0000259" key="1">
    <source>
        <dbReference type="PROSITE" id="PS50943"/>
    </source>
</evidence>
<accession>A0A0D0SSN9</accession>
<dbReference type="AlphaFoldDB" id="A0A0D0SSN9"/>
<dbReference type="CDD" id="cd00093">
    <property type="entry name" value="HTH_XRE"/>
    <property type="match status" value="1"/>
</dbReference>
<dbReference type="OrthoDB" id="2407731at2"/>
<dbReference type="PROSITE" id="PS50943">
    <property type="entry name" value="HTH_CROC1"/>
    <property type="match status" value="1"/>
</dbReference>
<dbReference type="Proteomes" id="UP000283576">
    <property type="component" value="Unassembled WGS sequence"/>
</dbReference>
<dbReference type="Proteomes" id="UP000321057">
    <property type="component" value="Unassembled WGS sequence"/>
</dbReference>
<evidence type="ECO:0000313" key="7">
    <source>
        <dbReference type="Proteomes" id="UP000321057"/>
    </source>
</evidence>
<dbReference type="InterPro" id="IPR001387">
    <property type="entry name" value="Cro/C1-type_HTH"/>
</dbReference>
<dbReference type="EMBL" id="BKAX01000003">
    <property type="protein sequence ID" value="GEQ04903.1"/>
    <property type="molecule type" value="Genomic_DNA"/>
</dbReference>